<dbReference type="Gene3D" id="3.30.160.60">
    <property type="entry name" value="Classic Zinc Finger"/>
    <property type="match status" value="1"/>
</dbReference>
<accession>A0AAX6SFQ9</accession>
<keyword evidence="1" id="KW-0479">Metal-binding</keyword>
<feature type="domain" description="C2H2-type" evidence="2">
    <location>
        <begin position="110"/>
        <end position="137"/>
    </location>
</feature>
<evidence type="ECO:0000259" key="2">
    <source>
        <dbReference type="PROSITE" id="PS50157"/>
    </source>
</evidence>
<gene>
    <name evidence="4" type="primary">LOC110347607</name>
</gene>
<protein>
    <submittedName>
        <fullName evidence="4">Zinc finger protein 705B</fullName>
    </submittedName>
</protein>
<feature type="non-terminal residue" evidence="4">
    <location>
        <position position="167"/>
    </location>
</feature>
<dbReference type="GeneID" id="110347607"/>
<keyword evidence="3" id="KW-1185">Reference proteome</keyword>
<reference evidence="4" key="1">
    <citation type="submission" date="2025-08" db="UniProtKB">
        <authorList>
            <consortium name="RefSeq"/>
        </authorList>
    </citation>
    <scope>IDENTIFICATION</scope>
</reference>
<organism evidence="3 4">
    <name type="scientific">Heterocephalus glaber</name>
    <name type="common">Naked mole rat</name>
    <dbReference type="NCBI Taxonomy" id="10181"/>
    <lineage>
        <taxon>Eukaryota</taxon>
        <taxon>Metazoa</taxon>
        <taxon>Chordata</taxon>
        <taxon>Craniata</taxon>
        <taxon>Vertebrata</taxon>
        <taxon>Euteleostomi</taxon>
        <taxon>Mammalia</taxon>
        <taxon>Eutheria</taxon>
        <taxon>Euarchontoglires</taxon>
        <taxon>Glires</taxon>
        <taxon>Rodentia</taxon>
        <taxon>Hystricomorpha</taxon>
        <taxon>Bathyergidae</taxon>
        <taxon>Heterocephalus</taxon>
    </lineage>
</organism>
<dbReference type="AlphaFoldDB" id="A0AAX6SFQ9"/>
<evidence type="ECO:0000313" key="3">
    <source>
        <dbReference type="Proteomes" id="UP000694906"/>
    </source>
</evidence>
<dbReference type="InterPro" id="IPR013087">
    <property type="entry name" value="Znf_C2H2_type"/>
</dbReference>
<evidence type="ECO:0000313" key="4">
    <source>
        <dbReference type="RefSeq" id="XP_021108266.1"/>
    </source>
</evidence>
<dbReference type="InterPro" id="IPR036236">
    <property type="entry name" value="Znf_C2H2_sf"/>
</dbReference>
<keyword evidence="1" id="KW-0863">Zinc-finger</keyword>
<dbReference type="RefSeq" id="XP_021108266.1">
    <property type="nucleotide sequence ID" value="XM_021252607.1"/>
</dbReference>
<dbReference type="SUPFAM" id="SSF57667">
    <property type="entry name" value="beta-beta-alpha zinc fingers"/>
    <property type="match status" value="1"/>
</dbReference>
<keyword evidence="1" id="KW-0862">Zinc</keyword>
<dbReference type="GO" id="GO:0008270">
    <property type="term" value="F:zinc ion binding"/>
    <property type="evidence" value="ECO:0007669"/>
    <property type="project" value="UniProtKB-KW"/>
</dbReference>
<name>A0AAX6SFQ9_HETGA</name>
<proteinExistence type="predicted"/>
<dbReference type="PROSITE" id="PS50157">
    <property type="entry name" value="ZINC_FINGER_C2H2_2"/>
    <property type="match status" value="1"/>
</dbReference>
<dbReference type="Proteomes" id="UP000694906">
    <property type="component" value="Unplaced"/>
</dbReference>
<sequence length="167" mass="19614">MVENINHLLSLGYQLCESDLNFLSVDKEMLWMVEGRVIPQLQSPERKGAQKILERIRTQLIGRNDTPTIKVMEWKNIRENTCENHLCCKTYNNESLHRRNKITESGIHSNKCHQGGKSFPSYAELRSHTKTNIVEKPYEGCMCRKTFSPTSKFNQQERKQTHEKQYE</sequence>
<evidence type="ECO:0000256" key="1">
    <source>
        <dbReference type="PROSITE-ProRule" id="PRU00042"/>
    </source>
</evidence>